<sequence>MPQPSDAPHIETPPSACPDILFLVYAFTPPSAIDHKADMSCAKGMW</sequence>
<dbReference type="EMBL" id="LQYT01000109">
    <property type="protein sequence ID" value="KYD11552.1"/>
    <property type="molecule type" value="Genomic_DNA"/>
</dbReference>
<dbReference type="Proteomes" id="UP000075683">
    <property type="component" value="Unassembled WGS sequence"/>
</dbReference>
<accession>A0A150LIH4</accession>
<evidence type="ECO:0000313" key="1">
    <source>
        <dbReference type="EMBL" id="KYD11552.1"/>
    </source>
</evidence>
<dbReference type="AlphaFoldDB" id="A0A150LIH4"/>
<gene>
    <name evidence="1" type="ORF">B4135_3212</name>
</gene>
<evidence type="ECO:0000313" key="2">
    <source>
        <dbReference type="Proteomes" id="UP000075683"/>
    </source>
</evidence>
<name>A0A150LIH4_9BACI</name>
<comment type="caution">
    <text evidence="1">The sequence shown here is derived from an EMBL/GenBank/DDBJ whole genome shotgun (WGS) entry which is preliminary data.</text>
</comment>
<proteinExistence type="predicted"/>
<organism evidence="1 2">
    <name type="scientific">Caldibacillus debilis</name>
    <dbReference type="NCBI Taxonomy" id="301148"/>
    <lineage>
        <taxon>Bacteria</taxon>
        <taxon>Bacillati</taxon>
        <taxon>Bacillota</taxon>
        <taxon>Bacilli</taxon>
        <taxon>Bacillales</taxon>
        <taxon>Bacillaceae</taxon>
        <taxon>Caldibacillus</taxon>
    </lineage>
</organism>
<protein>
    <submittedName>
        <fullName evidence="1">Uncharacterized protein</fullName>
    </submittedName>
</protein>
<reference evidence="1 2" key="1">
    <citation type="submission" date="2016-01" db="EMBL/GenBank/DDBJ databases">
        <title>Draft Genome Sequences of Seven Thermophilic Sporeformers Isolated from Foods.</title>
        <authorList>
            <person name="Berendsen E.M."/>
            <person name="Wells-Bennik M.H."/>
            <person name="Krawcyk A.O."/>
            <person name="De Jong A."/>
            <person name="Holsappel S."/>
            <person name="Eijlander R.T."/>
            <person name="Kuipers O.P."/>
        </authorList>
    </citation>
    <scope>NUCLEOTIDE SEQUENCE [LARGE SCALE GENOMIC DNA]</scope>
    <source>
        <strain evidence="1 2">B4135</strain>
    </source>
</reference>